<evidence type="ECO:0000313" key="3">
    <source>
        <dbReference type="EMBL" id="QES89037.1"/>
    </source>
</evidence>
<reference evidence="3 4" key="1">
    <citation type="submission" date="2019-09" db="EMBL/GenBank/DDBJ databases">
        <title>Complete genome sequence of Arachidicoccus sp. B3-10 isolated from apple orchard soil.</title>
        <authorList>
            <person name="Kim H.S."/>
            <person name="Han K.-I."/>
            <person name="Suh M.K."/>
            <person name="Lee K.C."/>
            <person name="Eom M.K."/>
            <person name="Kim J.-S."/>
            <person name="Kang S.W."/>
            <person name="Sin Y."/>
            <person name="Lee J.-S."/>
        </authorList>
    </citation>
    <scope>NUCLEOTIDE SEQUENCE [LARGE SCALE GENOMIC DNA]</scope>
    <source>
        <strain evidence="3 4">B3-10</strain>
    </source>
</reference>
<feature type="chain" id="PRO_5024377019" evidence="1">
    <location>
        <begin position="26"/>
        <end position="1263"/>
    </location>
</feature>
<evidence type="ECO:0000259" key="2">
    <source>
        <dbReference type="PROSITE" id="PS50093"/>
    </source>
</evidence>
<feature type="domain" description="PKD" evidence="2">
    <location>
        <begin position="907"/>
        <end position="971"/>
    </location>
</feature>
<dbReference type="Pfam" id="PF13585">
    <property type="entry name" value="CHU_C"/>
    <property type="match status" value="1"/>
</dbReference>
<dbReference type="Gene3D" id="2.60.40.10">
    <property type="entry name" value="Immunoglobulins"/>
    <property type="match status" value="7"/>
</dbReference>
<dbReference type="OrthoDB" id="7794186at2"/>
<feature type="signal peptide" evidence="1">
    <location>
        <begin position="1"/>
        <end position="25"/>
    </location>
</feature>
<evidence type="ECO:0000256" key="1">
    <source>
        <dbReference type="SAM" id="SignalP"/>
    </source>
</evidence>
<accession>A0A5P2G1J0</accession>
<sequence length="1263" mass="138375">MKHLRNASFYIFIIFFLSLCSLSKAQSPTFNITVNNSLVTDACIGATVQFTNTSANQNHVFFWIIDGSKIKSNTNSTIYLFKTAGTYPIQLVDSTVNLTTSTPLNIHNLPIASFNISNSEICQGSSVNFTSTSTASTSIISYNWNFGDDAQITSTGATSYIYNKTGLKSTSLFVKDANGCTSLSSAIKTIKVNGSDAISFTANGNTFYSCNNTINIVNTSTATNATFTWDFGDGTTSTSNSPGDHTYSKTGVYDVSLSANISGNESCIPKIINKVYVGTPTLDISLPNSLCTNTSYNLSATSSITGIISSSSDYKWTLPSGSTVNGDSTAISFAQSGTYTIQVKNVNGCQSSSTKSITVKSAPQISLDITPNTGICTTTPVTFSLNTNDNISKYKFDFGDNKIDSIHGLSQTHTYTTGGSYNSIISVSNNQGCTVSQSTTINVSKDCIDNGAGSVYNNVFGFTSECDSKNIVTFTNKNPSKPFKSILIDGKTYAFTGNTLTVTLTKKAKDATYSVQIIFADGTLDILREIQIMDETAAFTFVNNDNSSKYCAQNNFTFNVDTSINQINISNYSWTVTDTKTNTVIYQNTGNNLTYFSTLIPDASTYKVSLTIADKRTTPCISTISKTFTTTGIVGNFRAIGDSIFCTPTGKVAIKNNSIYNKNILTSIIWNWGDGTTNKLTNLNDQDTLQHTYNYTGNASVINYIVSLQITDTSGCISTDTRNDIYKFYNGQVNFNTPDTILCSSNTIDIQNNSNISDLQTNGFTWIVGNTTQTKSDFTNFTENVNNIIFPTSYDVTLNAVYGSNITCSSQLVKNNYIRFQQPIAKFNIINESAIYTCPPYTLQLQNESSGYQDLTWTFNDTTTNTSTLDTLLYSVSTPNDYKIYLHLNGYDGCSDSTIFTFSAIGPRGTLESSTYRNCMPLNTTLTLNSSNSIVNYLWNMNDGNSFNQASPNTINYTYKNGGNYNPTVTILGRPEDGSCTNTISLDSSIYVDKKIGLAYQPDYTFCLGDTSKAQGLKLEVTYEAPTILTWSSNPINTDSSFIFNRDSIIYIKPLISTFYNINAKSLNTCPDESGTITVITRESPIISFPSKTITVSAGEYFYLNPNIVDIYNNSKYLWTPNFRLSNPYLANPQVISDIDTTYTLTLQNEYGCSTTNSIHIKVLCASSKLFMANAFTPNGDGKNDRFYVSGYGISNVKHFVIFDRWGKKVFERNNIASNDFYQGWDGTVNGKPAEPGTYMYFVDLTCTEGTNYNLKGSVVLIR</sequence>
<dbReference type="Proteomes" id="UP000292424">
    <property type="component" value="Chromosome"/>
</dbReference>
<feature type="domain" description="PKD" evidence="2">
    <location>
        <begin position="363"/>
        <end position="443"/>
    </location>
</feature>
<feature type="domain" description="PKD" evidence="2">
    <location>
        <begin position="314"/>
        <end position="359"/>
    </location>
</feature>
<keyword evidence="4" id="KW-1185">Reference proteome</keyword>
<dbReference type="NCBIfam" id="TIGR04131">
    <property type="entry name" value="Bac_Flav_CTERM"/>
    <property type="match status" value="1"/>
</dbReference>
<dbReference type="AlphaFoldDB" id="A0A5P2G1J0"/>
<dbReference type="PROSITE" id="PS50093">
    <property type="entry name" value="PKD"/>
    <property type="match status" value="6"/>
</dbReference>
<dbReference type="InterPro" id="IPR022409">
    <property type="entry name" value="PKD/Chitinase_dom"/>
</dbReference>
<keyword evidence="1" id="KW-0732">Signal</keyword>
<dbReference type="CDD" id="cd00146">
    <property type="entry name" value="PKD"/>
    <property type="match status" value="4"/>
</dbReference>
<dbReference type="KEGG" id="arac:E0W69_010330"/>
<dbReference type="Pfam" id="PF18911">
    <property type="entry name" value="PKD_4"/>
    <property type="match status" value="3"/>
</dbReference>
<dbReference type="InterPro" id="IPR000601">
    <property type="entry name" value="PKD_dom"/>
</dbReference>
<dbReference type="SMART" id="SM00089">
    <property type="entry name" value="PKD"/>
    <property type="match status" value="6"/>
</dbReference>
<dbReference type="InterPro" id="IPR013783">
    <property type="entry name" value="Ig-like_fold"/>
</dbReference>
<dbReference type="SUPFAM" id="SSF49299">
    <property type="entry name" value="PKD domain"/>
    <property type="match status" value="5"/>
</dbReference>
<dbReference type="Pfam" id="PF19408">
    <property type="entry name" value="PKD_6"/>
    <property type="match status" value="1"/>
</dbReference>
<organism evidence="3 4">
    <name type="scientific">Rhizosphaericola mali</name>
    <dbReference type="NCBI Taxonomy" id="2545455"/>
    <lineage>
        <taxon>Bacteria</taxon>
        <taxon>Pseudomonadati</taxon>
        <taxon>Bacteroidota</taxon>
        <taxon>Chitinophagia</taxon>
        <taxon>Chitinophagales</taxon>
        <taxon>Chitinophagaceae</taxon>
        <taxon>Rhizosphaericola</taxon>
    </lineage>
</organism>
<dbReference type="InterPro" id="IPR035986">
    <property type="entry name" value="PKD_dom_sf"/>
</dbReference>
<gene>
    <name evidence="3" type="ORF">E0W69_010330</name>
</gene>
<dbReference type="InterPro" id="IPR026341">
    <property type="entry name" value="T9SS_type_B"/>
</dbReference>
<feature type="domain" description="PKD" evidence="2">
    <location>
        <begin position="110"/>
        <end position="187"/>
    </location>
</feature>
<feature type="domain" description="PKD" evidence="2">
    <location>
        <begin position="670"/>
        <end position="701"/>
    </location>
</feature>
<dbReference type="InterPro" id="IPR045829">
    <property type="entry name" value="PKD_6"/>
</dbReference>
<evidence type="ECO:0000313" key="4">
    <source>
        <dbReference type="Proteomes" id="UP000292424"/>
    </source>
</evidence>
<dbReference type="EMBL" id="CP044016">
    <property type="protein sequence ID" value="QES89037.1"/>
    <property type="molecule type" value="Genomic_DNA"/>
</dbReference>
<protein>
    <submittedName>
        <fullName evidence="3">PKD domain-containing protein</fullName>
    </submittedName>
</protein>
<feature type="domain" description="PKD" evidence="2">
    <location>
        <begin position="197"/>
        <end position="260"/>
    </location>
</feature>
<dbReference type="Pfam" id="PF00801">
    <property type="entry name" value="PKD"/>
    <property type="match status" value="1"/>
</dbReference>
<proteinExistence type="predicted"/>
<name>A0A5P2G1J0_9BACT</name>